<dbReference type="SUPFAM" id="SSF55856">
    <property type="entry name" value="Cytochrome b5-like heme/steroid binding domain"/>
    <property type="match status" value="1"/>
</dbReference>
<dbReference type="EMBL" id="VJMJ01000128">
    <property type="protein sequence ID" value="KAF0732832.1"/>
    <property type="molecule type" value="Genomic_DNA"/>
</dbReference>
<dbReference type="InterPro" id="IPR036400">
    <property type="entry name" value="Cyt_B5-like_heme/steroid_sf"/>
</dbReference>
<keyword evidence="2" id="KW-0732">Signal</keyword>
<organism evidence="4 5">
    <name type="scientific">Aphanomyces euteiches</name>
    <dbReference type="NCBI Taxonomy" id="100861"/>
    <lineage>
        <taxon>Eukaryota</taxon>
        <taxon>Sar</taxon>
        <taxon>Stramenopiles</taxon>
        <taxon>Oomycota</taxon>
        <taxon>Saprolegniomycetes</taxon>
        <taxon>Saprolegniales</taxon>
        <taxon>Verrucalvaceae</taxon>
        <taxon>Aphanomyces</taxon>
    </lineage>
</organism>
<evidence type="ECO:0000256" key="2">
    <source>
        <dbReference type="SAM" id="SignalP"/>
    </source>
</evidence>
<comment type="similarity">
    <text evidence="1">Belongs to the cytochrome b5 family. MAPR subfamily.</text>
</comment>
<evidence type="ECO:0000259" key="3">
    <source>
        <dbReference type="SMART" id="SM01117"/>
    </source>
</evidence>
<dbReference type="PANTHER" id="PTHR10281">
    <property type="entry name" value="MEMBRANE-ASSOCIATED PROGESTERONE RECEPTOR COMPONENT-RELATED"/>
    <property type="match status" value="1"/>
</dbReference>
<dbReference type="SMART" id="SM01117">
    <property type="entry name" value="Cyt-b5"/>
    <property type="match status" value="1"/>
</dbReference>
<evidence type="ECO:0000256" key="1">
    <source>
        <dbReference type="ARBA" id="ARBA00038357"/>
    </source>
</evidence>
<evidence type="ECO:0000313" key="4">
    <source>
        <dbReference type="EMBL" id="KAF0732832.1"/>
    </source>
</evidence>
<dbReference type="Gene3D" id="3.10.120.10">
    <property type="entry name" value="Cytochrome b5-like heme/steroid binding domain"/>
    <property type="match status" value="1"/>
</dbReference>
<sequence length="163" mass="18224">MAKSRTFLIVAVVAGLLAVFWPQIEEYVLTQCPIPYFSSRRAAEYRTGRDNQATNDLNNGAELRVFTLDELKKYDGTDDSLPIYTSIGGYVLDVTSGKKFYAKGAQYHQFAGQACTRALAIGSLDLKDITDDTSDFTPEQIKEMDTTLEFYFSKYPKVGTLAK</sequence>
<evidence type="ECO:0000313" key="5">
    <source>
        <dbReference type="Proteomes" id="UP000481153"/>
    </source>
</evidence>
<dbReference type="Proteomes" id="UP000481153">
    <property type="component" value="Unassembled WGS sequence"/>
</dbReference>
<feature type="domain" description="Cytochrome b5 heme-binding" evidence="3">
    <location>
        <begin position="66"/>
        <end position="162"/>
    </location>
</feature>
<dbReference type="GO" id="GO:0012505">
    <property type="term" value="C:endomembrane system"/>
    <property type="evidence" value="ECO:0007669"/>
    <property type="project" value="TreeGrafter"/>
</dbReference>
<dbReference type="AlphaFoldDB" id="A0A6G0WZ88"/>
<dbReference type="PANTHER" id="PTHR10281:SF76">
    <property type="entry name" value="CALCUTTA CUP-RELATED"/>
    <property type="match status" value="1"/>
</dbReference>
<gene>
    <name evidence="4" type="ORF">Ae201684_010161</name>
</gene>
<keyword evidence="5" id="KW-1185">Reference proteome</keyword>
<reference evidence="4 5" key="1">
    <citation type="submission" date="2019-07" db="EMBL/GenBank/DDBJ databases">
        <title>Genomics analysis of Aphanomyces spp. identifies a new class of oomycete effector associated with host adaptation.</title>
        <authorList>
            <person name="Gaulin E."/>
        </authorList>
    </citation>
    <scope>NUCLEOTIDE SEQUENCE [LARGE SCALE GENOMIC DNA]</scope>
    <source>
        <strain evidence="4 5">ATCC 201684</strain>
    </source>
</reference>
<dbReference type="Pfam" id="PF00173">
    <property type="entry name" value="Cyt-b5"/>
    <property type="match status" value="1"/>
</dbReference>
<protein>
    <recommendedName>
        <fullName evidence="3">Cytochrome b5 heme-binding domain-containing protein</fullName>
    </recommendedName>
</protein>
<proteinExistence type="inferred from homology"/>
<feature type="chain" id="PRO_5026103888" description="Cytochrome b5 heme-binding domain-containing protein" evidence="2">
    <location>
        <begin position="27"/>
        <end position="163"/>
    </location>
</feature>
<dbReference type="GO" id="GO:0016020">
    <property type="term" value="C:membrane"/>
    <property type="evidence" value="ECO:0007669"/>
    <property type="project" value="TreeGrafter"/>
</dbReference>
<dbReference type="InterPro" id="IPR001199">
    <property type="entry name" value="Cyt_B5-like_heme/steroid-bd"/>
</dbReference>
<comment type="caution">
    <text evidence="4">The sequence shown here is derived from an EMBL/GenBank/DDBJ whole genome shotgun (WGS) entry which is preliminary data.</text>
</comment>
<dbReference type="InterPro" id="IPR050577">
    <property type="entry name" value="MAPR/NEUFC/NENF-like"/>
</dbReference>
<name>A0A6G0WZ88_9STRA</name>
<accession>A0A6G0WZ88</accession>
<dbReference type="VEuPathDB" id="FungiDB:AeMF1_001347"/>
<feature type="signal peptide" evidence="2">
    <location>
        <begin position="1"/>
        <end position="26"/>
    </location>
</feature>